<reference evidence="3" key="1">
    <citation type="submission" date="2016-12" db="EMBL/GenBank/DDBJ databases">
        <title>Comparative genomic analysis reveals the diversity, evolution, and environmental adaptation strategies of the genus Vibrio.</title>
        <authorList>
            <person name="Lin H."/>
            <person name="Wang X."/>
            <person name="Zhang X.-H."/>
        </authorList>
    </citation>
    <scope>NUCLEOTIDE SEQUENCE [LARGE SCALE GENOMIC DNA]</scope>
    <source>
        <strain evidence="3">QT6D1</strain>
    </source>
</reference>
<name>A0AAN1FEN6_9VIBR</name>
<dbReference type="RefSeq" id="WP_088876360.1">
    <property type="nucleotide sequence ID" value="NZ_CP018308.1"/>
</dbReference>
<feature type="transmembrane region" description="Helical" evidence="1">
    <location>
        <begin position="167"/>
        <end position="194"/>
    </location>
</feature>
<evidence type="ECO:0000256" key="1">
    <source>
        <dbReference type="SAM" id="Phobius"/>
    </source>
</evidence>
<organism evidence="2 3">
    <name type="scientific">Vibrio mediterranei</name>
    <dbReference type="NCBI Taxonomy" id="689"/>
    <lineage>
        <taxon>Bacteria</taxon>
        <taxon>Pseudomonadati</taxon>
        <taxon>Pseudomonadota</taxon>
        <taxon>Gammaproteobacteria</taxon>
        <taxon>Vibrionales</taxon>
        <taxon>Vibrionaceae</taxon>
        <taxon>Vibrio</taxon>
    </lineage>
</organism>
<gene>
    <name evidence="2" type="ORF">BSZ05_05170</name>
</gene>
<dbReference type="KEGG" id="vsh:BSZ05_05170"/>
<feature type="transmembrane region" description="Helical" evidence="1">
    <location>
        <begin position="344"/>
        <end position="362"/>
    </location>
</feature>
<evidence type="ECO:0000313" key="3">
    <source>
        <dbReference type="Proteomes" id="UP000197092"/>
    </source>
</evidence>
<dbReference type="AlphaFoldDB" id="A0AAN1FEN6"/>
<feature type="transmembrane region" description="Helical" evidence="1">
    <location>
        <begin position="28"/>
        <end position="47"/>
    </location>
</feature>
<keyword evidence="1" id="KW-0812">Transmembrane</keyword>
<dbReference type="Proteomes" id="UP000197092">
    <property type="component" value="Chromosome 1"/>
</dbReference>
<feature type="transmembrane region" description="Helical" evidence="1">
    <location>
        <begin position="100"/>
        <end position="118"/>
    </location>
</feature>
<feature type="transmembrane region" description="Helical" evidence="1">
    <location>
        <begin position="130"/>
        <end position="161"/>
    </location>
</feature>
<protein>
    <recommendedName>
        <fullName evidence="4">EpsG family protein</fullName>
    </recommendedName>
</protein>
<evidence type="ECO:0000313" key="2">
    <source>
        <dbReference type="EMBL" id="ASI89246.1"/>
    </source>
</evidence>
<dbReference type="EMBL" id="CP018308">
    <property type="protein sequence ID" value="ASI89246.1"/>
    <property type="molecule type" value="Genomic_DNA"/>
</dbReference>
<evidence type="ECO:0008006" key="4">
    <source>
        <dbReference type="Google" id="ProtNLM"/>
    </source>
</evidence>
<feature type="transmembrane region" description="Helical" evidence="1">
    <location>
        <begin position="206"/>
        <end position="239"/>
    </location>
</feature>
<keyword evidence="1" id="KW-0472">Membrane</keyword>
<feature type="transmembrane region" description="Helical" evidence="1">
    <location>
        <begin position="291"/>
        <end position="311"/>
    </location>
</feature>
<dbReference type="InterPro" id="IPR049458">
    <property type="entry name" value="EpsG-like"/>
</dbReference>
<accession>A0AAN1FEN6</accession>
<sequence>MVLYVFLLALIFVLPCISLIPQDRLKVTVVRALTYLVILFLALAVGLRGQVDADYLNYLDMYHRAPMFDLGLSFDDYSHIHGDILYLYVNSIFKSLNLDFSSLLLVVALVSLFLKYSIASKYVRNVNLSMALYLSFAYFLVEFIQIRWGLAISFSAASIYYLSKNKYVVSSLCMFIGGFIQSLSFIVLPFLILYFFLRRNLAKSKLFLQLCVFYIPLILAAISFISGGSILFNIIFAIYPTLENAIVSSKYYEAGGASVTLTLYYIFQYYGAVFVIFTSRNENYNIYDDEMMKSLIYFLSYIASAQFFFLFSSIVSQRINGLLVFVLSVALIRVFEISRSKNSLYHMSFYFLMLLFNLYMTYNNVFKPGALRDYSVFFI</sequence>
<feature type="transmembrane region" description="Helical" evidence="1">
    <location>
        <begin position="259"/>
        <end position="279"/>
    </location>
</feature>
<keyword evidence="1" id="KW-1133">Transmembrane helix</keyword>
<proteinExistence type="predicted"/>
<dbReference type="Pfam" id="PF14897">
    <property type="entry name" value="EpsG"/>
    <property type="match status" value="1"/>
</dbReference>
<feature type="transmembrane region" description="Helical" evidence="1">
    <location>
        <begin position="317"/>
        <end position="335"/>
    </location>
</feature>